<feature type="non-terminal residue" evidence="2">
    <location>
        <position position="139"/>
    </location>
</feature>
<name>A0A812UQK2_SYMPI</name>
<proteinExistence type="predicted"/>
<keyword evidence="1" id="KW-1133">Transmembrane helix</keyword>
<protein>
    <submittedName>
        <fullName evidence="2">Uncharacterized protein</fullName>
    </submittedName>
</protein>
<evidence type="ECO:0000313" key="3">
    <source>
        <dbReference type="Proteomes" id="UP000649617"/>
    </source>
</evidence>
<feature type="transmembrane region" description="Helical" evidence="1">
    <location>
        <begin position="15"/>
        <end position="32"/>
    </location>
</feature>
<keyword evidence="3" id="KW-1185">Reference proteome</keyword>
<evidence type="ECO:0000313" key="2">
    <source>
        <dbReference type="EMBL" id="CAE7592774.1"/>
    </source>
</evidence>
<sequence length="139" mass="16604">MVIAYCGALASFPDYWWTCTLCFGLPFSYIAIQKKLRCIMMCLFVAYLRRRSVSIYIDHDVMHGATFPVYEWQRFLTHPFADFFSLPWEEFVLEHNRHHASTVDLLIQGEFGWDPEEFHYALQQWAGPWGSNWYKYLLT</sequence>
<accession>A0A812UQK2</accession>
<keyword evidence="1" id="KW-0472">Membrane</keyword>
<gene>
    <name evidence="2" type="ORF">SPIL2461_LOCUS15784</name>
</gene>
<keyword evidence="1" id="KW-0812">Transmembrane</keyword>
<reference evidence="2" key="1">
    <citation type="submission" date="2021-02" db="EMBL/GenBank/DDBJ databases">
        <authorList>
            <person name="Dougan E. K."/>
            <person name="Rhodes N."/>
            <person name="Thang M."/>
            <person name="Chan C."/>
        </authorList>
    </citation>
    <scope>NUCLEOTIDE SEQUENCE</scope>
</reference>
<evidence type="ECO:0000256" key="1">
    <source>
        <dbReference type="SAM" id="Phobius"/>
    </source>
</evidence>
<dbReference type="Proteomes" id="UP000649617">
    <property type="component" value="Unassembled WGS sequence"/>
</dbReference>
<organism evidence="2 3">
    <name type="scientific">Symbiodinium pilosum</name>
    <name type="common">Dinoflagellate</name>
    <dbReference type="NCBI Taxonomy" id="2952"/>
    <lineage>
        <taxon>Eukaryota</taxon>
        <taxon>Sar</taxon>
        <taxon>Alveolata</taxon>
        <taxon>Dinophyceae</taxon>
        <taxon>Suessiales</taxon>
        <taxon>Symbiodiniaceae</taxon>
        <taxon>Symbiodinium</taxon>
    </lineage>
</organism>
<dbReference type="EMBL" id="CAJNIZ010039655">
    <property type="protein sequence ID" value="CAE7592774.1"/>
    <property type="molecule type" value="Genomic_DNA"/>
</dbReference>
<dbReference type="AlphaFoldDB" id="A0A812UQK2"/>
<comment type="caution">
    <text evidence="2">The sequence shown here is derived from an EMBL/GenBank/DDBJ whole genome shotgun (WGS) entry which is preliminary data.</text>
</comment>